<dbReference type="GeneID" id="7842218"/>
<dbReference type="SUPFAM" id="SSF50630">
    <property type="entry name" value="Acid proteases"/>
    <property type="match status" value="1"/>
</dbReference>
<dbReference type="Proteomes" id="UP000009168">
    <property type="component" value="Unassembled WGS sequence"/>
</dbReference>
<evidence type="ECO:0000313" key="3">
    <source>
        <dbReference type="Proteomes" id="UP000009168"/>
    </source>
</evidence>
<name>Q23B05_TETTS</name>
<organism evidence="2 3">
    <name type="scientific">Tetrahymena thermophila (strain SB210)</name>
    <dbReference type="NCBI Taxonomy" id="312017"/>
    <lineage>
        <taxon>Eukaryota</taxon>
        <taxon>Sar</taxon>
        <taxon>Alveolata</taxon>
        <taxon>Ciliophora</taxon>
        <taxon>Intramacronucleata</taxon>
        <taxon>Oligohymenophorea</taxon>
        <taxon>Hymenostomatida</taxon>
        <taxon>Tetrahymenina</taxon>
        <taxon>Tetrahymenidae</taxon>
        <taxon>Tetrahymena</taxon>
    </lineage>
</organism>
<reference evidence="2" key="2">
    <citation type="submission" date="2014-02" db="EMBL/GenBank/DDBJ databases">
        <title>Annotation update of Tetrahymena thermophila SB210.</title>
        <authorList>
            <person name="Bidwell S."/>
            <person name="Michalis H.M."/>
            <person name="Zafar N."/>
            <person name="Joardar V."/>
            <person name="Miao W."/>
            <person name="Russ C."/>
            <person name="Eisen J."/>
            <person name="Wu M."/>
            <person name="Wu D."/>
            <person name="Nierman W."/>
            <person name="Orias E."/>
            <person name="Delcher A."/>
            <person name="Salzberg S."/>
            <person name="Coyne R."/>
        </authorList>
    </citation>
    <scope>NUCLEOTIDE SEQUENCE</scope>
    <source>
        <strain evidence="2">SB210</strain>
    </source>
</reference>
<dbReference type="RefSeq" id="XP_001013924.1">
    <property type="nucleotide sequence ID" value="XM_001013924.1"/>
</dbReference>
<dbReference type="InterPro" id="IPR021109">
    <property type="entry name" value="Peptidase_aspartic_dom_sf"/>
</dbReference>
<keyword evidence="3" id="KW-1185">Reference proteome</keyword>
<dbReference type="InParanoid" id="Q23B05"/>
<gene>
    <name evidence="2" type="ORF">TTHERM_00653720</name>
</gene>
<keyword evidence="2" id="KW-0812">Transmembrane</keyword>
<dbReference type="KEGG" id="tet:TTHERM_00653720"/>
<reference evidence="2" key="1">
    <citation type="submission" date="2008-09" db="EMBL/GenBank/DDBJ databases">
        <authorList>
            <person name="Eisen J.A."/>
            <person name="Wu M."/>
            <person name="Wu D."/>
            <person name="Nierman W.C."/>
            <person name="Orias E."/>
            <person name="Delcher A.L."/>
            <person name="Salzberg S.L."/>
        </authorList>
    </citation>
    <scope>NUCLEOTIDE SEQUENCE</scope>
    <source>
        <strain evidence="2">SB210</strain>
    </source>
</reference>
<dbReference type="AlphaFoldDB" id="Q23B05"/>
<feature type="chain" id="PRO_5004202052" evidence="1">
    <location>
        <begin position="17"/>
        <end position="391"/>
    </location>
</feature>
<protein>
    <submittedName>
        <fullName evidence="2">Transmembrane protein, putative</fullName>
    </submittedName>
</protein>
<sequence>MKILIFIAIFFGLANCSIVFANASYGNESQKTVNIVLDEQFRTLMHIDTIGDIHVAFDLNSSITYFTSNDCEDCLFYGQESEITPYQCQPQNNCIKQSDFTGLQIGDYIASGDIIALPMVLDRIIFYLEEVYYVKKLTPTTLNPSTYQSQQIGLLIARDNQKVYDSQIFNSLAKQGKIDKISYSLYYSENNYHLTIPGYDRKLISQYFNDLSLGYSKISEKIIQYDFNASVEFCGKNIVELVSVEINPRVDDTLFSLNENYFNNFKQIIEEQRLLPDLSLFTAQNQSKWSKLIDQFTFSIKLNIDQSGNLPKPKNFEFFYPADQFMMKKSSDSENYYTIRVNFVKDLNRITLGKRILSKMLYYIYYDEQKNIKIALAPLKPKTLLRQTSYN</sequence>
<keyword evidence="2" id="KW-0472">Membrane</keyword>
<dbReference type="EMBL" id="GG662720">
    <property type="protein sequence ID" value="EAR93679.1"/>
    <property type="molecule type" value="Genomic_DNA"/>
</dbReference>
<dbReference type="Gene3D" id="2.40.70.10">
    <property type="entry name" value="Acid Proteases"/>
    <property type="match status" value="1"/>
</dbReference>
<feature type="signal peptide" evidence="1">
    <location>
        <begin position="1"/>
        <end position="16"/>
    </location>
</feature>
<accession>Q23B05</accession>
<keyword evidence="1" id="KW-0732">Signal</keyword>
<evidence type="ECO:0000313" key="2">
    <source>
        <dbReference type="EMBL" id="EAR93679.1"/>
    </source>
</evidence>
<proteinExistence type="predicted"/>
<evidence type="ECO:0000256" key="1">
    <source>
        <dbReference type="SAM" id="SignalP"/>
    </source>
</evidence>
<dbReference type="HOGENOM" id="CLU_706952_0_0_1"/>